<comment type="caution">
    <text evidence="3">The sequence shown here is derived from an EMBL/GenBank/DDBJ whole genome shotgun (WGS) entry which is preliminary data.</text>
</comment>
<evidence type="ECO:0000313" key="3">
    <source>
        <dbReference type="EMBL" id="MDT0339664.1"/>
    </source>
</evidence>
<dbReference type="Pfam" id="PF14559">
    <property type="entry name" value="TPR_19"/>
    <property type="match status" value="1"/>
</dbReference>
<dbReference type="InterPro" id="IPR011990">
    <property type="entry name" value="TPR-like_helical_dom_sf"/>
</dbReference>
<name>A0AAE4GDI9_9BURK</name>
<dbReference type="SUPFAM" id="SSF48452">
    <property type="entry name" value="TPR-like"/>
    <property type="match status" value="2"/>
</dbReference>
<sequence>MKNKTLSLLLLLLVSGAAATTGTALAQTAVVELPLSGPAYRLAQQAYASAARGAFGQAQAQLQEAIRLRPDSMALRRQLRELRQQQRAGMSAGRGTARDPGYAAAAAAYRAYDGKRYEQAVTLARQAVAAAPHNAAYWLLLGNALIENHDYDRASEVLAQGADKVTDQRPLLRRQLELQRERAAMAAAEVFRAQADNHTETELEAARRAVALAPQEMEYRLMLVIALLHNEQIAQAERAADEAHAMDERQPGPLLLRAYARVRLGQADAARADFAQARRLASSDSSPAEQLDAGILQADAELAMQQPQAALDVLNDLDPDTLAPAIDARQAARLRLTRQQATQALGRYRLAALGAEQRNPSVSSRQYPVPALDCSRDGAENVNPCHVTFGAQARDAGFDAATRGYQAMQLQQYAQAAQAANEAVALSPQNAEYRLLLIDALQAGGQDQQAEQAISATLQAQGADGPLLARRAALRAQLGDATAARADDEAALAQGGLPVETEIALLARTGHPREARERFLAARDAGALDGLDDLQLAYLAAQAGDAGAARDAFRRADAGGTLPDRALSDAGYAAIDAGDDDAALGWFKRSVDRADEGSLQQTPQQRFDTRRSIATIDRSGGFIASLTHNGGGPSAGNGGRPGASATDSTLQAGAEAYWRPFGYQGGRPVELFARMFQTLQDQSGGATGTQTAQATVGARWKPLASQNLVLSLGRLIPLGSQSAADWLVQLAYSDGIGTDLRVDRPDWWTTQWYGEVGRYLRNPQTYGLVSLQTGRSFRLDSVSDQLVLFPHLSLNADFNSLNTHRTAIGMGPGVNLRYWFRGDRYHAPRSYVDLSLQYRWRVGGDERAQGFFFSTTLSY</sequence>
<dbReference type="SMART" id="SM00028">
    <property type="entry name" value="TPR"/>
    <property type="match status" value="4"/>
</dbReference>
<proteinExistence type="predicted"/>
<dbReference type="Gene3D" id="1.25.40.10">
    <property type="entry name" value="Tetratricopeptide repeat domain"/>
    <property type="match status" value="3"/>
</dbReference>
<feature type="chain" id="PRO_5042055806" evidence="1">
    <location>
        <begin position="27"/>
        <end position="859"/>
    </location>
</feature>
<keyword evidence="1" id="KW-0732">Signal</keyword>
<protein>
    <submittedName>
        <fullName evidence="3">Tetratricopeptide repeat protein</fullName>
    </submittedName>
</protein>
<organism evidence="3">
    <name type="scientific">Herbaspirillum huttiense subsp. nephrolepidis</name>
    <dbReference type="NCBI Taxonomy" id="3075126"/>
    <lineage>
        <taxon>Bacteria</taxon>
        <taxon>Pseudomonadati</taxon>
        <taxon>Pseudomonadota</taxon>
        <taxon>Betaproteobacteria</taxon>
        <taxon>Burkholderiales</taxon>
        <taxon>Oxalobacteraceae</taxon>
        <taxon>Herbaspirillum</taxon>
    </lineage>
</organism>
<evidence type="ECO:0000259" key="2">
    <source>
        <dbReference type="Pfam" id="PF13283"/>
    </source>
</evidence>
<reference evidence="3" key="1">
    <citation type="submission" date="2023-02" db="EMBL/GenBank/DDBJ databases">
        <title>Description of Herbaspirillum huttiense subsp. nephrolepsisexaltata and Herbaspirillum huttiense subsp. lycopersicon.</title>
        <authorList>
            <person name="Poudel M."/>
            <person name="Sharma A."/>
            <person name="Goss E."/>
            <person name="Tapia J.H."/>
            <person name="Harmon C.M."/>
            <person name="Jones J.B."/>
        </authorList>
    </citation>
    <scope>NUCLEOTIDE SEQUENCE</scope>
    <source>
        <strain evidence="3">NC40101</strain>
    </source>
</reference>
<gene>
    <name evidence="3" type="ORF">RJN63_22715</name>
</gene>
<dbReference type="RefSeq" id="WP_310837330.1">
    <property type="nucleotide sequence ID" value="NZ_JAVLSM010000006.1"/>
</dbReference>
<dbReference type="AlphaFoldDB" id="A0AAE4GDI9"/>
<evidence type="ECO:0000256" key="1">
    <source>
        <dbReference type="SAM" id="SignalP"/>
    </source>
</evidence>
<accession>A0AAE4GDI9</accession>
<dbReference type="EMBL" id="JAVRAA010000014">
    <property type="protein sequence ID" value="MDT0339664.1"/>
    <property type="molecule type" value="Genomic_DNA"/>
</dbReference>
<feature type="signal peptide" evidence="1">
    <location>
        <begin position="1"/>
        <end position="26"/>
    </location>
</feature>
<dbReference type="Pfam" id="PF13283">
    <property type="entry name" value="NfrA_C"/>
    <property type="match status" value="1"/>
</dbReference>
<dbReference type="InterPro" id="IPR025137">
    <property type="entry name" value="NfrA_C"/>
</dbReference>
<dbReference type="InterPro" id="IPR019734">
    <property type="entry name" value="TPR_rpt"/>
</dbReference>
<feature type="domain" description="Bacteriophage N4 adsorption protein A C-terminal" evidence="2">
    <location>
        <begin position="684"/>
        <end position="853"/>
    </location>
</feature>